<feature type="signal peptide" evidence="1">
    <location>
        <begin position="1"/>
        <end position="19"/>
    </location>
</feature>
<sequence length="325" mass="36690">MLRLRLVYLLLPLMLFVGGCGNIEDETKYEKGFLKGTGAMRKASNKMTEIQEKDHSLSSSQKEYKEAVMEFRKVTKEFKDLVPDKKYETQHKNLIKAMEEYELSTSKLLTGMSDTEGTEWKDGINQFNKATNMYVIAAGNIVDIQYGNKVGTTEKSIGKISEEDAPVEVEAETETAQTQPSEQEVDLATKDTQTQPIEQNVEEKVPAADKESVVEQSLQQLTVDNVKEIIEYYSIGENDKLNDVAVENGEIKATIVLASNNLFPAKDMAVNRYSQLSDELLKHEGWQTLTVTYANIGSISMTRNEKETNEIGDYFPVLKIEERLK</sequence>
<dbReference type="EMBL" id="MPON01000023">
    <property type="protein sequence ID" value="OKA32208.1"/>
    <property type="molecule type" value="Genomic_DNA"/>
</dbReference>
<keyword evidence="1" id="KW-0732">Signal</keyword>
<evidence type="ECO:0000313" key="2">
    <source>
        <dbReference type="EMBL" id="KXX86407.1"/>
    </source>
</evidence>
<dbReference type="EMBL" id="LOMT01000146">
    <property type="protein sequence ID" value="KXX86407.1"/>
    <property type="molecule type" value="Genomic_DNA"/>
</dbReference>
<reference evidence="2 4" key="1">
    <citation type="submission" date="2015-12" db="EMBL/GenBank/DDBJ databases">
        <title>Bacillus cereus Group isolate.</title>
        <authorList>
            <person name="Kovac J."/>
        </authorList>
    </citation>
    <scope>NUCLEOTIDE SEQUENCE [LARGE SCALE GENOMIC DNA]</scope>
    <source>
        <strain evidence="2 4">FSL W8-0275</strain>
    </source>
</reference>
<protein>
    <recommendedName>
        <fullName evidence="6">Lipoprotein</fullName>
    </recommendedName>
</protein>
<dbReference type="PATRIC" id="fig|1396.422.peg.5761"/>
<evidence type="ECO:0000256" key="1">
    <source>
        <dbReference type="SAM" id="SignalP"/>
    </source>
</evidence>
<feature type="chain" id="PRO_5042332387" description="Lipoprotein" evidence="1">
    <location>
        <begin position="20"/>
        <end position="325"/>
    </location>
</feature>
<accession>A0A150AVV1</accession>
<dbReference type="PROSITE" id="PS51257">
    <property type="entry name" value="PROKAR_LIPOPROTEIN"/>
    <property type="match status" value="1"/>
</dbReference>
<comment type="caution">
    <text evidence="2">The sequence shown here is derived from an EMBL/GenBank/DDBJ whole genome shotgun (WGS) entry which is preliminary data.</text>
</comment>
<dbReference type="Proteomes" id="UP000186535">
    <property type="component" value="Unassembled WGS sequence"/>
</dbReference>
<evidence type="ECO:0000313" key="3">
    <source>
        <dbReference type="EMBL" id="OKA32208.1"/>
    </source>
</evidence>
<evidence type="ECO:0000313" key="5">
    <source>
        <dbReference type="Proteomes" id="UP000186535"/>
    </source>
</evidence>
<dbReference type="RefSeq" id="WP_000945235.1">
    <property type="nucleotide sequence ID" value="NZ_CAKJVO010000002.1"/>
</dbReference>
<dbReference type="Proteomes" id="UP000075591">
    <property type="component" value="Unassembled WGS sequence"/>
</dbReference>
<reference evidence="3 5" key="2">
    <citation type="submission" date="2016-11" db="EMBL/GenBank/DDBJ databases">
        <title>Identification of Bacillus cereus isolated from egg-white.</title>
        <authorList>
            <person name="Soni A."/>
            <person name="Oey I."/>
            <person name="Silcock P."/>
            <person name="Bremer P."/>
        </authorList>
    </citation>
    <scope>NUCLEOTIDE SEQUENCE [LARGE SCALE GENOMIC DNA]</scope>
    <source>
        <strain evidence="3 5">NZAS03</strain>
    </source>
</reference>
<evidence type="ECO:0000313" key="4">
    <source>
        <dbReference type="Proteomes" id="UP000075591"/>
    </source>
</evidence>
<dbReference type="AlphaFoldDB" id="A0A150AVV1"/>
<name>A0A150AVV1_BACCE</name>
<gene>
    <name evidence="2" type="ORF">AT274_26105</name>
    <name evidence="3" type="ORF">BJR07_28555</name>
</gene>
<organism evidence="2 4">
    <name type="scientific">Bacillus cereus</name>
    <dbReference type="NCBI Taxonomy" id="1396"/>
    <lineage>
        <taxon>Bacteria</taxon>
        <taxon>Bacillati</taxon>
        <taxon>Bacillota</taxon>
        <taxon>Bacilli</taxon>
        <taxon>Bacillales</taxon>
        <taxon>Bacillaceae</taxon>
        <taxon>Bacillus</taxon>
        <taxon>Bacillus cereus group</taxon>
    </lineage>
</organism>
<evidence type="ECO:0008006" key="6">
    <source>
        <dbReference type="Google" id="ProtNLM"/>
    </source>
</evidence>
<proteinExistence type="predicted"/>